<evidence type="ECO:0000313" key="2">
    <source>
        <dbReference type="EMBL" id="QCG64936.1"/>
    </source>
</evidence>
<organism evidence="2 3">
    <name type="scientific">Pseudomonas veronii</name>
    <dbReference type="NCBI Taxonomy" id="76761"/>
    <lineage>
        <taxon>Bacteria</taxon>
        <taxon>Pseudomonadati</taxon>
        <taxon>Pseudomonadota</taxon>
        <taxon>Gammaproteobacteria</taxon>
        <taxon>Pseudomonadales</taxon>
        <taxon>Pseudomonadaceae</taxon>
        <taxon>Pseudomonas</taxon>
    </lineage>
</organism>
<reference evidence="3" key="1">
    <citation type="submission" date="2019-04" db="EMBL/GenBank/DDBJ databases">
        <title>Complete genome sequence of Pseudomonas veronii strain PVy, a versatile degrader capable of using multiple contaminants as sole carbon sources.</title>
        <authorList>
            <person name="Lopez-Echartea E."/>
            <person name="Ridl J."/>
            <person name="Pajer P."/>
            <person name="Strejcek M."/>
            <person name="Suman J."/>
            <person name="Uhlik O."/>
        </authorList>
    </citation>
    <scope>NUCLEOTIDE SEQUENCE [LARGE SCALE GENOMIC DNA]</scope>
    <source>
        <strain evidence="3">Pvy</strain>
    </source>
</reference>
<keyword evidence="1" id="KW-0812">Transmembrane</keyword>
<gene>
    <name evidence="2" type="ORF">E4167_05015</name>
</gene>
<sequence length="118" mass="13701">MTLESMGIVSGVIMMLSFPISFYAMYTKLEEAESYLRFSTFIVMFKHMFKAGLFEGRMKRLFAVALVILMPAAFQWRRLVLVEDVKAIPIRLKLWMVMPFLLTLFSITGMVLSWLLTT</sequence>
<evidence type="ECO:0000256" key="1">
    <source>
        <dbReference type="SAM" id="Phobius"/>
    </source>
</evidence>
<dbReference type="AlphaFoldDB" id="A0A4V1DB05"/>
<dbReference type="Proteomes" id="UP000298274">
    <property type="component" value="Chromosome"/>
</dbReference>
<name>A0A4V1DB05_PSEVE</name>
<feature type="transmembrane region" description="Helical" evidence="1">
    <location>
        <begin position="7"/>
        <end position="26"/>
    </location>
</feature>
<dbReference type="EMBL" id="CP039631">
    <property type="protein sequence ID" value="QCG64936.1"/>
    <property type="molecule type" value="Genomic_DNA"/>
</dbReference>
<protein>
    <submittedName>
        <fullName evidence="2">Uncharacterized protein</fullName>
    </submittedName>
</protein>
<feature type="transmembrane region" description="Helical" evidence="1">
    <location>
        <begin position="97"/>
        <end position="116"/>
    </location>
</feature>
<evidence type="ECO:0000313" key="3">
    <source>
        <dbReference type="Proteomes" id="UP000298274"/>
    </source>
</evidence>
<proteinExistence type="predicted"/>
<keyword evidence="1" id="KW-1133">Transmembrane helix</keyword>
<keyword evidence="1" id="KW-0472">Membrane</keyword>
<accession>A0A4V1DB05</accession>
<feature type="transmembrane region" description="Helical" evidence="1">
    <location>
        <begin position="61"/>
        <end position="77"/>
    </location>
</feature>
<dbReference type="RefSeq" id="WP_046487343.1">
    <property type="nucleotide sequence ID" value="NZ_CP039631.3"/>
</dbReference>
<feature type="transmembrane region" description="Helical" evidence="1">
    <location>
        <begin position="32"/>
        <end position="49"/>
    </location>
</feature>